<proteinExistence type="predicted"/>
<feature type="transmembrane region" description="Helical" evidence="1">
    <location>
        <begin position="109"/>
        <end position="127"/>
    </location>
</feature>
<dbReference type="AlphaFoldDB" id="A0A833H478"/>
<evidence type="ECO:0000256" key="1">
    <source>
        <dbReference type="SAM" id="Phobius"/>
    </source>
</evidence>
<evidence type="ECO:0000313" key="3">
    <source>
        <dbReference type="Proteomes" id="UP000460298"/>
    </source>
</evidence>
<evidence type="ECO:0000313" key="2">
    <source>
        <dbReference type="EMBL" id="KAB2934838.1"/>
    </source>
</evidence>
<keyword evidence="1" id="KW-0472">Membrane</keyword>
<organism evidence="2 3">
    <name type="scientific">Leptonema illini</name>
    <dbReference type="NCBI Taxonomy" id="183"/>
    <lineage>
        <taxon>Bacteria</taxon>
        <taxon>Pseudomonadati</taxon>
        <taxon>Spirochaetota</taxon>
        <taxon>Spirochaetia</taxon>
        <taxon>Leptospirales</taxon>
        <taxon>Leptospiraceae</taxon>
        <taxon>Leptonema</taxon>
    </lineage>
</organism>
<name>A0A833H478_9LEPT</name>
<dbReference type="Proteomes" id="UP000460298">
    <property type="component" value="Unassembled WGS sequence"/>
</dbReference>
<comment type="caution">
    <text evidence="2">The sequence shown here is derived from an EMBL/GenBank/DDBJ whole genome shotgun (WGS) entry which is preliminary data.</text>
</comment>
<accession>A0A833H478</accession>
<reference evidence="2 3" key="1">
    <citation type="submission" date="2019-10" db="EMBL/GenBank/DDBJ databases">
        <title>Extracellular Electron Transfer in a Candidatus Methanoperedens spp. Enrichment Culture.</title>
        <authorList>
            <person name="Berger S."/>
            <person name="Rangel Shaw D."/>
            <person name="Berben T."/>
            <person name="In 'T Zandt M."/>
            <person name="Frank J."/>
            <person name="Reimann J."/>
            <person name="Jetten M.S.M."/>
            <person name="Welte C.U."/>
        </authorList>
    </citation>
    <scope>NUCLEOTIDE SEQUENCE [LARGE SCALE GENOMIC DNA]</scope>
    <source>
        <strain evidence="2">SB12</strain>
    </source>
</reference>
<gene>
    <name evidence="2" type="ORF">F9K24_03415</name>
</gene>
<dbReference type="EMBL" id="WBUI01000002">
    <property type="protein sequence ID" value="KAB2934838.1"/>
    <property type="molecule type" value="Genomic_DNA"/>
</dbReference>
<protein>
    <submittedName>
        <fullName evidence="2">Uncharacterized protein</fullName>
    </submittedName>
</protein>
<keyword evidence="1" id="KW-0812">Transmembrane</keyword>
<sequence>MKKSYLISFFFLASLLFATFQPISVLDRATEKRLWLPGPYCILIPRPRGMDLSGTPCGFIRAHSLQQYEENGIFVSIDSLFIEKIGMRYSLPERTAADVFIVQYRGQPLILLCFLLCAGILFVAGKIRRRKKRTTNPIPD</sequence>
<keyword evidence="1" id="KW-1133">Transmembrane helix</keyword>